<dbReference type="GO" id="GO:0003677">
    <property type="term" value="F:DNA binding"/>
    <property type="evidence" value="ECO:0007669"/>
    <property type="project" value="UniProtKB-KW"/>
</dbReference>
<accession>A0A364L5V0</accession>
<dbReference type="RefSeq" id="XP_040735688.1">
    <property type="nucleotide sequence ID" value="XM_040879852.1"/>
</dbReference>
<gene>
    <name evidence="7" type="ORF">BHQ10_007184</name>
</gene>
<evidence type="ECO:0000256" key="1">
    <source>
        <dbReference type="ARBA" id="ARBA00023015"/>
    </source>
</evidence>
<dbReference type="PROSITE" id="PS00463">
    <property type="entry name" value="ZN2_CY6_FUNGAL_1"/>
    <property type="match status" value="1"/>
</dbReference>
<dbReference type="Pfam" id="PF00172">
    <property type="entry name" value="Zn_clus"/>
    <property type="match status" value="1"/>
</dbReference>
<dbReference type="GeneID" id="63796400"/>
<dbReference type="PANTHER" id="PTHR47785:SF4">
    <property type="entry name" value="ZN(II)2CYS6 TRANSCRIPTION FACTOR (EUROFUNG)"/>
    <property type="match status" value="1"/>
</dbReference>
<feature type="domain" description="Zn(2)-C6 fungal-type" evidence="6">
    <location>
        <begin position="245"/>
        <end position="275"/>
    </location>
</feature>
<keyword evidence="3" id="KW-0804">Transcription</keyword>
<dbReference type="PROSITE" id="PS50048">
    <property type="entry name" value="ZN2_CY6_FUNGAL_2"/>
    <property type="match status" value="1"/>
</dbReference>
<dbReference type="PANTHER" id="PTHR47785">
    <property type="entry name" value="ZN(II)2CYS6 TRANSCRIPTION FACTOR (EUROFUNG)-RELATED-RELATED"/>
    <property type="match status" value="1"/>
</dbReference>
<feature type="region of interest" description="Disordered" evidence="5">
    <location>
        <begin position="1"/>
        <end position="236"/>
    </location>
</feature>
<feature type="compositionally biased region" description="Pro residues" evidence="5">
    <location>
        <begin position="85"/>
        <end position="120"/>
    </location>
</feature>
<evidence type="ECO:0000259" key="6">
    <source>
        <dbReference type="PROSITE" id="PS50048"/>
    </source>
</evidence>
<dbReference type="SMART" id="SM00066">
    <property type="entry name" value="GAL4"/>
    <property type="match status" value="1"/>
</dbReference>
<feature type="compositionally biased region" description="Pro residues" evidence="5">
    <location>
        <begin position="167"/>
        <end position="177"/>
    </location>
</feature>
<protein>
    <recommendedName>
        <fullName evidence="6">Zn(2)-C6 fungal-type domain-containing protein</fullName>
    </recommendedName>
</protein>
<evidence type="ECO:0000313" key="8">
    <source>
        <dbReference type="Proteomes" id="UP000249363"/>
    </source>
</evidence>
<keyword evidence="1" id="KW-0805">Transcription regulation</keyword>
<sequence>MEAPIPMDNKAKNIPYGTMMPPLHHPQTLHGPPPGFQPTPPPPHDQPHGLPAPIPHTSAYEWRQQPYPPSHYEAAAQRRHSNPIAHPPPQSQPPGPGPPPSHSHAPYPPPPPPQHPPAQPPSRELPQPPLGDPYHRPNSLPAPAPSHSVSEPHSPRPYRPMNGAQPEPTPHSAPPPSDYRTSRIPYAGPGEPPAPGITNGEHTGPPPGYLQHAPPHHGQAPPGAMYDGGIVPYPRQRKAARAQQACDQCRARKAKCDEGRPACSHCRENNIECKYKDIPPQKQEKSTQLVLDRCQHIEETLTERIAGLEKLIRYFIEKSDVPLPVEASPESSPEEPPQKLAKDTTTTPNALVESKPPTPAALELSGVDSKRIPEAKLLSYINTVQHMQSQPLPKVQNQEPEGELSVPQNHTTAAHKLLNWKSIRNILDREIDPDYVLRNERKRGLIRIYGCGEGVGHDTEYYLRHGPQSPPPQPQGLTGSSASPATNTSTPRVDEEYSQANSPNWGYGLPMPPQGRVKEHAGGLDPSGHLNTHPDVVRRLVRSYLSNMHILHPFMDATRLNQKVEMFIQQYAPPRNSMINSATEGRGMKRKRSAEHMHMVAPEMSPSPSLSSEKWPSHRIEHSIDNAIILMVLAVGAICEHKTALPGFAPDPNERPRAKQEFASSPEVQAVLNEILSPTPGPASGLNAQAFDTPNFPSPDPAWEWKTPSQRPHSRYGLENNNEASYPKNVDVIPGLAYYAYAAGILGEMQGGCELPFVQASILASFYAGQLAHPFQSHGWICQAARACSFLIRAIDYNNIPARTTFPLKELCEFAYWTCLQHESDLLAELDLTASGVSQSETEIELPKGYLTMTEPLVMFYYSAQIHLRKVLNRVHRDLYDIKVEHLPDKILGVLGLNLDGWKQNLPEGMQWQEGDEPSSDINTARLRAKYYGARYIIYRPVLERALHSKSPRAEGKGKTEKDSKPLASFKAHDFQAPSMTRWSSEPGLRPDWGENDRTETIHYDELDDETRRACEQCITAAIQSTKAFHNIKGRPIVTNIFGTAHAQFGNMLVLSATYMSNLSRLVDADELERLLQRTIKFLAMYKDISPTLMADAQILSGIYYKIFKKPLQASFTTESFGST</sequence>
<comment type="caution">
    <text evidence="7">The sequence shown here is derived from an EMBL/GenBank/DDBJ whole genome shotgun (WGS) entry which is preliminary data.</text>
</comment>
<evidence type="ECO:0000256" key="2">
    <source>
        <dbReference type="ARBA" id="ARBA00023125"/>
    </source>
</evidence>
<dbReference type="AlphaFoldDB" id="A0A364L5V0"/>
<dbReference type="GO" id="GO:0000981">
    <property type="term" value="F:DNA-binding transcription factor activity, RNA polymerase II-specific"/>
    <property type="evidence" value="ECO:0007669"/>
    <property type="project" value="InterPro"/>
</dbReference>
<feature type="compositionally biased region" description="Pro residues" evidence="5">
    <location>
        <begin position="31"/>
        <end position="54"/>
    </location>
</feature>
<feature type="region of interest" description="Disordered" evidence="5">
    <location>
        <begin position="460"/>
        <end position="506"/>
    </location>
</feature>
<keyword evidence="2" id="KW-0238">DNA-binding</keyword>
<keyword evidence="8" id="KW-1185">Reference proteome</keyword>
<dbReference type="Proteomes" id="UP000249363">
    <property type="component" value="Unassembled WGS sequence"/>
</dbReference>
<evidence type="ECO:0000313" key="7">
    <source>
        <dbReference type="EMBL" id="RAO71172.1"/>
    </source>
</evidence>
<dbReference type="EMBL" id="MIKG01000014">
    <property type="protein sequence ID" value="RAO71172.1"/>
    <property type="molecule type" value="Genomic_DNA"/>
</dbReference>
<dbReference type="GO" id="GO:0008270">
    <property type="term" value="F:zinc ion binding"/>
    <property type="evidence" value="ECO:0007669"/>
    <property type="project" value="InterPro"/>
</dbReference>
<dbReference type="OrthoDB" id="5244761at2759"/>
<feature type="compositionally biased region" description="Low complexity" evidence="5">
    <location>
        <begin position="211"/>
        <end position="224"/>
    </location>
</feature>
<dbReference type="InterPro" id="IPR036864">
    <property type="entry name" value="Zn2-C6_fun-type_DNA-bd_sf"/>
</dbReference>
<organism evidence="7 8">
    <name type="scientific">Talaromyces amestolkiae</name>
    <dbReference type="NCBI Taxonomy" id="1196081"/>
    <lineage>
        <taxon>Eukaryota</taxon>
        <taxon>Fungi</taxon>
        <taxon>Dikarya</taxon>
        <taxon>Ascomycota</taxon>
        <taxon>Pezizomycotina</taxon>
        <taxon>Eurotiomycetes</taxon>
        <taxon>Eurotiomycetidae</taxon>
        <taxon>Eurotiales</taxon>
        <taxon>Trichocomaceae</taxon>
        <taxon>Talaromyces</taxon>
        <taxon>Talaromyces sect. Talaromyces</taxon>
    </lineage>
</organism>
<dbReference type="SUPFAM" id="SSF57701">
    <property type="entry name" value="Zn2/Cys6 DNA-binding domain"/>
    <property type="match status" value="1"/>
</dbReference>
<dbReference type="CDD" id="cd00067">
    <property type="entry name" value="GAL4"/>
    <property type="match status" value="1"/>
</dbReference>
<reference evidence="7 8" key="1">
    <citation type="journal article" date="2017" name="Biotechnol. Biofuels">
        <title>Differential beta-glucosidase expression as a function of carbon source availability in Talaromyces amestolkiae: a genomic and proteomic approach.</title>
        <authorList>
            <person name="de Eugenio L.I."/>
            <person name="Mendez-Liter J.A."/>
            <person name="Nieto-Dominguez M."/>
            <person name="Alonso L."/>
            <person name="Gil-Munoz J."/>
            <person name="Barriuso J."/>
            <person name="Prieto A."/>
            <person name="Martinez M.J."/>
        </authorList>
    </citation>
    <scope>NUCLEOTIDE SEQUENCE [LARGE SCALE GENOMIC DNA]</scope>
    <source>
        <strain evidence="7 8">CIB</strain>
    </source>
</reference>
<dbReference type="Gene3D" id="4.10.240.10">
    <property type="entry name" value="Zn(2)-C6 fungal-type DNA-binding domain"/>
    <property type="match status" value="1"/>
</dbReference>
<evidence type="ECO:0000256" key="5">
    <source>
        <dbReference type="SAM" id="MobiDB-lite"/>
    </source>
</evidence>
<dbReference type="InterPro" id="IPR001138">
    <property type="entry name" value="Zn2Cys6_DnaBD"/>
</dbReference>
<dbReference type="CDD" id="cd12148">
    <property type="entry name" value="fungal_TF_MHR"/>
    <property type="match status" value="1"/>
</dbReference>
<keyword evidence="4" id="KW-0539">Nucleus</keyword>
<dbReference type="STRING" id="1196081.A0A364L5V0"/>
<feature type="compositionally biased region" description="Low complexity" evidence="5">
    <location>
        <begin position="475"/>
        <end position="491"/>
    </location>
</feature>
<proteinExistence type="predicted"/>
<feature type="region of interest" description="Disordered" evidence="5">
    <location>
        <begin position="324"/>
        <end position="366"/>
    </location>
</feature>
<evidence type="ECO:0000256" key="4">
    <source>
        <dbReference type="ARBA" id="ARBA00023242"/>
    </source>
</evidence>
<name>A0A364L5V0_TALAM</name>
<evidence type="ECO:0000256" key="3">
    <source>
        <dbReference type="ARBA" id="ARBA00023163"/>
    </source>
</evidence>
<dbReference type="InterPro" id="IPR053181">
    <property type="entry name" value="EcdB-like_regulator"/>
</dbReference>